<evidence type="ECO:0000313" key="7">
    <source>
        <dbReference type="Proteomes" id="UP000241964"/>
    </source>
</evidence>
<evidence type="ECO:0000256" key="1">
    <source>
        <dbReference type="ARBA" id="ARBA00004196"/>
    </source>
</evidence>
<dbReference type="GO" id="GO:0046677">
    <property type="term" value="P:response to antibiotic"/>
    <property type="evidence" value="ECO:0007669"/>
    <property type="project" value="TreeGrafter"/>
</dbReference>
<dbReference type="RefSeq" id="WP_106593575.1">
    <property type="nucleotide sequence ID" value="NZ_PYAS01000001.1"/>
</dbReference>
<organism evidence="6 7">
    <name type="scientific">Dyadobacter jiangsuensis</name>
    <dbReference type="NCBI Taxonomy" id="1591085"/>
    <lineage>
        <taxon>Bacteria</taxon>
        <taxon>Pseudomonadati</taxon>
        <taxon>Bacteroidota</taxon>
        <taxon>Cytophagia</taxon>
        <taxon>Cytophagales</taxon>
        <taxon>Spirosomataceae</taxon>
        <taxon>Dyadobacter</taxon>
    </lineage>
</organism>
<dbReference type="Gene3D" id="1.10.287.470">
    <property type="entry name" value="Helix hairpin bin"/>
    <property type="match status" value="1"/>
</dbReference>
<evidence type="ECO:0000259" key="4">
    <source>
        <dbReference type="Pfam" id="PF25944"/>
    </source>
</evidence>
<gene>
    <name evidence="6" type="ORF">CLV60_101265</name>
</gene>
<keyword evidence="7" id="KW-1185">Reference proteome</keyword>
<dbReference type="Gene3D" id="2.40.420.20">
    <property type="match status" value="1"/>
</dbReference>
<evidence type="ECO:0000313" key="6">
    <source>
        <dbReference type="EMBL" id="PSL33896.1"/>
    </source>
</evidence>
<dbReference type="Gene3D" id="2.40.30.170">
    <property type="match status" value="1"/>
</dbReference>
<sequence length="382" mass="41234">MTQGFMLSREKTKQALLIGLVAWVSSCGPKQEQPPMQNAPVSVDFQEIRQSEAQVEKKYPGSIEGSVNVDIKAQVSGYLDEIYVREGEYVQKGKPLFRIKGDVFQEQVNNADAALKAALAAEESARIELEKMKPLVQGKVMSPVQLQTVESNYASAKAQVAQAKAALGSSQINAAFSLIKAPVSGYIGRIPNRIGNLVTPADAAPLTTLSEISNVFVYFSLSESDFIAFMKDRKTDEGLNTVELIMADGTTYTQKGRVEIASGNIERATGSIPLKAVFPNPDKVLRSGGTGKVVLRRTLTDALTVPLASVKDIQDRYFVFALGDSNKVAMRPIEVGGRAKNHYIIKSGLKEGDRIALNRIDILTEGMPVEPGKTGVADAAGK</sequence>
<evidence type="ECO:0000259" key="3">
    <source>
        <dbReference type="Pfam" id="PF25917"/>
    </source>
</evidence>
<dbReference type="OrthoDB" id="9801814at2"/>
<dbReference type="InterPro" id="IPR006143">
    <property type="entry name" value="RND_pump_MFP"/>
</dbReference>
<dbReference type="AlphaFoldDB" id="A0A2P8GIU4"/>
<dbReference type="GO" id="GO:0030313">
    <property type="term" value="C:cell envelope"/>
    <property type="evidence" value="ECO:0007669"/>
    <property type="project" value="UniProtKB-SubCell"/>
</dbReference>
<comment type="similarity">
    <text evidence="2">Belongs to the membrane fusion protein (MFP) (TC 8.A.1) family.</text>
</comment>
<feature type="domain" description="Multidrug resistance protein MdtA-like beta-barrel" evidence="4">
    <location>
        <begin position="215"/>
        <end position="294"/>
    </location>
</feature>
<dbReference type="InterPro" id="IPR058625">
    <property type="entry name" value="MdtA-like_BSH"/>
</dbReference>
<dbReference type="PANTHER" id="PTHR30158">
    <property type="entry name" value="ACRA/E-RELATED COMPONENT OF DRUG EFFLUX TRANSPORTER"/>
    <property type="match status" value="1"/>
</dbReference>
<dbReference type="GO" id="GO:0022857">
    <property type="term" value="F:transmembrane transporter activity"/>
    <property type="evidence" value="ECO:0007669"/>
    <property type="project" value="InterPro"/>
</dbReference>
<dbReference type="InterPro" id="IPR058626">
    <property type="entry name" value="MdtA-like_b-barrel"/>
</dbReference>
<dbReference type="NCBIfam" id="TIGR01730">
    <property type="entry name" value="RND_mfp"/>
    <property type="match status" value="1"/>
</dbReference>
<dbReference type="Pfam" id="PF25917">
    <property type="entry name" value="BSH_RND"/>
    <property type="match status" value="1"/>
</dbReference>
<dbReference type="Pfam" id="PF25967">
    <property type="entry name" value="RND-MFP_C"/>
    <property type="match status" value="1"/>
</dbReference>
<name>A0A2P8GIU4_9BACT</name>
<proteinExistence type="inferred from homology"/>
<dbReference type="PANTHER" id="PTHR30158:SF23">
    <property type="entry name" value="MULTIDRUG RESISTANCE PROTEIN MEXA"/>
    <property type="match status" value="1"/>
</dbReference>
<protein>
    <submittedName>
        <fullName evidence="6">Membrane fusion protein (Multidrug efflux system)</fullName>
    </submittedName>
</protein>
<feature type="domain" description="Multidrug resistance protein MdtA-like C-terminal permuted SH3" evidence="5">
    <location>
        <begin position="301"/>
        <end position="361"/>
    </location>
</feature>
<comment type="subcellular location">
    <subcellularLocation>
        <location evidence="1">Cell envelope</location>
    </subcellularLocation>
</comment>
<dbReference type="InterPro" id="IPR058627">
    <property type="entry name" value="MdtA-like_C"/>
</dbReference>
<evidence type="ECO:0000256" key="2">
    <source>
        <dbReference type="ARBA" id="ARBA00009477"/>
    </source>
</evidence>
<dbReference type="GO" id="GO:0005886">
    <property type="term" value="C:plasma membrane"/>
    <property type="evidence" value="ECO:0007669"/>
    <property type="project" value="TreeGrafter"/>
</dbReference>
<dbReference type="EMBL" id="PYAS01000001">
    <property type="protein sequence ID" value="PSL33896.1"/>
    <property type="molecule type" value="Genomic_DNA"/>
</dbReference>
<dbReference type="Pfam" id="PF25944">
    <property type="entry name" value="Beta-barrel_RND"/>
    <property type="match status" value="1"/>
</dbReference>
<evidence type="ECO:0000259" key="5">
    <source>
        <dbReference type="Pfam" id="PF25967"/>
    </source>
</evidence>
<reference evidence="6 7" key="1">
    <citation type="submission" date="2018-03" db="EMBL/GenBank/DDBJ databases">
        <title>Genomic Encyclopedia of Archaeal and Bacterial Type Strains, Phase II (KMG-II): from individual species to whole genera.</title>
        <authorList>
            <person name="Goeker M."/>
        </authorList>
    </citation>
    <scope>NUCLEOTIDE SEQUENCE [LARGE SCALE GENOMIC DNA]</scope>
    <source>
        <strain evidence="6 7">DSM 29057</strain>
    </source>
</reference>
<feature type="domain" description="Multidrug resistance protein MdtA-like barrel-sandwich hybrid" evidence="3">
    <location>
        <begin position="69"/>
        <end position="208"/>
    </location>
</feature>
<dbReference type="Proteomes" id="UP000241964">
    <property type="component" value="Unassembled WGS sequence"/>
</dbReference>
<dbReference type="SUPFAM" id="SSF111369">
    <property type="entry name" value="HlyD-like secretion proteins"/>
    <property type="match status" value="1"/>
</dbReference>
<comment type="caution">
    <text evidence="6">The sequence shown here is derived from an EMBL/GenBank/DDBJ whole genome shotgun (WGS) entry which is preliminary data.</text>
</comment>
<accession>A0A2P8GIU4</accession>
<dbReference type="Gene3D" id="2.40.50.100">
    <property type="match status" value="1"/>
</dbReference>